<dbReference type="InterPro" id="IPR005180">
    <property type="entry name" value="DUF302"/>
</dbReference>
<sequence>MLMAFGISPLQAQENENFYFSKIVEGSFEDVTQKVKYALKAQGFGVITEIDMDVKIKEKLPDVEMKPYKILGVCNPSFAYKTLQIEENIGIFLPCKAVVKDIGNGKIEVVIVNPAALMGMLNKPELVSIAGEVSQKFQAALNNL</sequence>
<feature type="domain" description="DUF302" evidence="1">
    <location>
        <begin position="50"/>
        <end position="114"/>
    </location>
</feature>
<dbReference type="Pfam" id="PF03625">
    <property type="entry name" value="DUF302"/>
    <property type="match status" value="1"/>
</dbReference>
<accession>A0A5K7SE53</accession>
<gene>
    <name evidence="2" type="ORF">AQPE_4041</name>
</gene>
<keyword evidence="3" id="KW-1185">Reference proteome</keyword>
<dbReference type="PANTHER" id="PTHR38342:SF1">
    <property type="entry name" value="SLR5037 PROTEIN"/>
    <property type="match status" value="1"/>
</dbReference>
<dbReference type="PANTHER" id="PTHR38342">
    <property type="entry name" value="SLR5037 PROTEIN"/>
    <property type="match status" value="1"/>
</dbReference>
<evidence type="ECO:0000259" key="1">
    <source>
        <dbReference type="Pfam" id="PF03625"/>
    </source>
</evidence>
<dbReference type="CDD" id="cd14797">
    <property type="entry name" value="DUF302"/>
    <property type="match status" value="1"/>
</dbReference>
<evidence type="ECO:0000313" key="2">
    <source>
        <dbReference type="EMBL" id="BBE19853.1"/>
    </source>
</evidence>
<name>A0A5K7SE53_9BACT</name>
<dbReference type="EMBL" id="AP018694">
    <property type="protein sequence ID" value="BBE19853.1"/>
    <property type="molecule type" value="Genomic_DNA"/>
</dbReference>
<dbReference type="PIRSF" id="PIRSF021774">
    <property type="entry name" value="UCP021774"/>
    <property type="match status" value="1"/>
</dbReference>
<dbReference type="InterPro" id="IPR035923">
    <property type="entry name" value="TT1751-like_sf"/>
</dbReference>
<dbReference type="Proteomes" id="UP001193389">
    <property type="component" value="Chromosome"/>
</dbReference>
<dbReference type="AlphaFoldDB" id="A0A5K7SE53"/>
<evidence type="ECO:0000313" key="3">
    <source>
        <dbReference type="Proteomes" id="UP001193389"/>
    </source>
</evidence>
<reference evidence="2" key="1">
    <citation type="journal article" date="2020" name="Int. J. Syst. Evol. Microbiol.">
        <title>Aquipluma nitroreducens gen. nov. sp. nov., a novel facultatively anaerobic bacterium isolated from a freshwater lake.</title>
        <authorList>
            <person name="Watanabe M."/>
            <person name="Kojima H."/>
            <person name="Fukui M."/>
        </authorList>
    </citation>
    <scope>NUCLEOTIDE SEQUENCE</scope>
    <source>
        <strain evidence="2">MeG22</strain>
    </source>
</reference>
<proteinExistence type="predicted"/>
<organism evidence="2 3">
    <name type="scientific">Aquipluma nitroreducens</name>
    <dbReference type="NCBI Taxonomy" id="2010828"/>
    <lineage>
        <taxon>Bacteria</taxon>
        <taxon>Pseudomonadati</taxon>
        <taxon>Bacteroidota</taxon>
        <taxon>Bacteroidia</taxon>
        <taxon>Marinilabiliales</taxon>
        <taxon>Prolixibacteraceae</taxon>
        <taxon>Aquipluma</taxon>
    </lineage>
</organism>
<dbReference type="Gene3D" id="3.30.310.70">
    <property type="entry name" value="TT1751-like domain"/>
    <property type="match status" value="1"/>
</dbReference>
<dbReference type="InterPro" id="IPR016796">
    <property type="entry name" value="UCP021774"/>
</dbReference>
<dbReference type="SUPFAM" id="SSF103247">
    <property type="entry name" value="TT1751-like"/>
    <property type="match status" value="1"/>
</dbReference>
<protein>
    <recommendedName>
        <fullName evidence="1">DUF302 domain-containing protein</fullName>
    </recommendedName>
</protein>
<dbReference type="KEGG" id="anf:AQPE_4041"/>